<dbReference type="SMART" id="SM00956">
    <property type="entry name" value="RQC"/>
    <property type="match status" value="1"/>
</dbReference>
<dbReference type="InterPro" id="IPR004589">
    <property type="entry name" value="DNA_helicase_ATP-dep_RecQ"/>
</dbReference>
<dbReference type="InterPro" id="IPR001650">
    <property type="entry name" value="Helicase_C-like"/>
</dbReference>
<dbReference type="InterPro" id="IPR018982">
    <property type="entry name" value="RQC_domain"/>
</dbReference>
<dbReference type="EMBL" id="UINC01020198">
    <property type="protein sequence ID" value="SVA85031.1"/>
    <property type="molecule type" value="Genomic_DNA"/>
</dbReference>
<dbReference type="GO" id="GO:0009378">
    <property type="term" value="F:four-way junction helicase activity"/>
    <property type="evidence" value="ECO:0007669"/>
    <property type="project" value="TreeGrafter"/>
</dbReference>
<evidence type="ECO:0000256" key="7">
    <source>
        <dbReference type="ARBA" id="ARBA00023125"/>
    </source>
</evidence>
<evidence type="ECO:0000256" key="10">
    <source>
        <dbReference type="ARBA" id="ARBA00034808"/>
    </source>
</evidence>
<dbReference type="CDD" id="cd17920">
    <property type="entry name" value="DEXHc_RecQ"/>
    <property type="match status" value="1"/>
</dbReference>
<dbReference type="GO" id="GO:0006260">
    <property type="term" value="P:DNA replication"/>
    <property type="evidence" value="ECO:0007669"/>
    <property type="project" value="InterPro"/>
</dbReference>
<dbReference type="GO" id="GO:0005524">
    <property type="term" value="F:ATP binding"/>
    <property type="evidence" value="ECO:0007669"/>
    <property type="project" value="UniProtKB-KW"/>
</dbReference>
<dbReference type="SUPFAM" id="SSF46785">
    <property type="entry name" value="Winged helix' DNA-binding domain"/>
    <property type="match status" value="1"/>
</dbReference>
<keyword evidence="4" id="KW-0378">Hydrolase</keyword>
<reference evidence="13" key="1">
    <citation type="submission" date="2018-05" db="EMBL/GenBank/DDBJ databases">
        <authorList>
            <person name="Lanie J.A."/>
            <person name="Ng W.-L."/>
            <person name="Kazmierczak K.M."/>
            <person name="Andrzejewski T.M."/>
            <person name="Davidsen T.M."/>
            <person name="Wayne K.J."/>
            <person name="Tettelin H."/>
            <person name="Glass J.I."/>
            <person name="Rusch D."/>
            <person name="Podicherti R."/>
            <person name="Tsui H.-C.T."/>
            <person name="Winkler M.E."/>
        </authorList>
    </citation>
    <scope>NUCLEOTIDE SEQUENCE</scope>
</reference>
<keyword evidence="7" id="KW-0238">DNA-binding</keyword>
<evidence type="ECO:0000256" key="4">
    <source>
        <dbReference type="ARBA" id="ARBA00022801"/>
    </source>
</evidence>
<evidence type="ECO:0000256" key="6">
    <source>
        <dbReference type="ARBA" id="ARBA00022840"/>
    </source>
</evidence>
<dbReference type="GO" id="GO:0006310">
    <property type="term" value="P:DNA recombination"/>
    <property type="evidence" value="ECO:0007669"/>
    <property type="project" value="InterPro"/>
</dbReference>
<dbReference type="InterPro" id="IPR032284">
    <property type="entry name" value="RecQ_Zn-bd"/>
</dbReference>
<dbReference type="CDD" id="cd18794">
    <property type="entry name" value="SF2_C_RecQ"/>
    <property type="match status" value="1"/>
</dbReference>
<gene>
    <name evidence="13" type="ORF">METZ01_LOCUS137885</name>
</gene>
<evidence type="ECO:0000256" key="5">
    <source>
        <dbReference type="ARBA" id="ARBA00022806"/>
    </source>
</evidence>
<comment type="similarity">
    <text evidence="1">Belongs to the helicase family. RecQ subfamily.</text>
</comment>
<dbReference type="AlphaFoldDB" id="A0A381Z7V4"/>
<feature type="non-terminal residue" evidence="13">
    <location>
        <position position="459"/>
    </location>
</feature>
<protein>
    <recommendedName>
        <fullName evidence="10">DNA 3'-5' helicase</fullName>
        <ecNumber evidence="10">5.6.2.4</ecNumber>
    </recommendedName>
</protein>
<feature type="domain" description="Helicase C-terminal" evidence="12">
    <location>
        <begin position="211"/>
        <end position="360"/>
    </location>
</feature>
<dbReference type="Pfam" id="PF00270">
    <property type="entry name" value="DEAD"/>
    <property type="match status" value="1"/>
</dbReference>
<dbReference type="SMART" id="SM00487">
    <property type="entry name" value="DEXDc"/>
    <property type="match status" value="1"/>
</dbReference>
<keyword evidence="3" id="KW-0547">Nucleotide-binding</keyword>
<evidence type="ECO:0000259" key="11">
    <source>
        <dbReference type="PROSITE" id="PS51192"/>
    </source>
</evidence>
<dbReference type="InterPro" id="IPR027417">
    <property type="entry name" value="P-loop_NTPase"/>
</dbReference>
<name>A0A381Z7V4_9ZZZZ</name>
<dbReference type="FunFam" id="3.40.50.300:FF:000156">
    <property type="entry name" value="ATP-dependent DNA helicase recQ"/>
    <property type="match status" value="1"/>
</dbReference>
<dbReference type="Pfam" id="PF09382">
    <property type="entry name" value="RQC"/>
    <property type="match status" value="1"/>
</dbReference>
<evidence type="ECO:0000256" key="2">
    <source>
        <dbReference type="ARBA" id="ARBA00022723"/>
    </source>
</evidence>
<sequence length="459" mass="51915">VLEHLKTYFGFDRFLPLQEEIISRVLSKKDAMVLMPTGGGKSLCYQLPAVLFSGVTIVVSPLIALMKDQVDGLLAHGIAAGFINSSLTASQINRVQQMTRDGAFKILYVAPERLALPDFKNFLGSVDVSLFAIDEAHCISEWGHEFRPDYRNLRTLRQDFPTVPIVALTATATEQVRRDIVNQLGLGQAQVFISSFNRPNLNYAVQPKRKSFDQLLTLLNKHKNEPVIIYRFSRNSTEELVDDLAEEGFNALAYHAGLGPEVRRETQEKFIRDKVPIIVATIAFGMGIDKPDVRMVVHYDLPKTLEGYYQETGRAGRDGLPSDCVLFFSNQDRLKQEYFIRQILDQAERENAEKKLRQVIEFAELWNCRRKYLIEYLGEGWSETSCDGCDNCTTTRETTDATEISQKILSAVIRTGNRFGARHVADVLLGKRTKQIERWQHDDLTVFGIASGVTSDELL</sequence>
<feature type="domain" description="Helicase ATP-binding" evidence="11">
    <location>
        <begin position="22"/>
        <end position="190"/>
    </location>
</feature>
<dbReference type="SMART" id="SM00490">
    <property type="entry name" value="HELICc"/>
    <property type="match status" value="1"/>
</dbReference>
<dbReference type="GO" id="GO:0046872">
    <property type="term" value="F:metal ion binding"/>
    <property type="evidence" value="ECO:0007669"/>
    <property type="project" value="UniProtKB-KW"/>
</dbReference>
<dbReference type="GO" id="GO:0043138">
    <property type="term" value="F:3'-5' DNA helicase activity"/>
    <property type="evidence" value="ECO:0007669"/>
    <property type="project" value="UniProtKB-EC"/>
</dbReference>
<dbReference type="PROSITE" id="PS51192">
    <property type="entry name" value="HELICASE_ATP_BIND_1"/>
    <property type="match status" value="1"/>
</dbReference>
<keyword evidence="8" id="KW-0413">Isomerase</keyword>
<evidence type="ECO:0000259" key="12">
    <source>
        <dbReference type="PROSITE" id="PS51194"/>
    </source>
</evidence>
<dbReference type="GO" id="GO:0005737">
    <property type="term" value="C:cytoplasm"/>
    <property type="evidence" value="ECO:0007669"/>
    <property type="project" value="TreeGrafter"/>
</dbReference>
<dbReference type="GO" id="GO:0003677">
    <property type="term" value="F:DNA binding"/>
    <property type="evidence" value="ECO:0007669"/>
    <property type="project" value="UniProtKB-KW"/>
</dbReference>
<dbReference type="SUPFAM" id="SSF52540">
    <property type="entry name" value="P-loop containing nucleoside triphosphate hydrolases"/>
    <property type="match status" value="1"/>
</dbReference>
<dbReference type="GO" id="GO:0005694">
    <property type="term" value="C:chromosome"/>
    <property type="evidence" value="ECO:0007669"/>
    <property type="project" value="TreeGrafter"/>
</dbReference>
<dbReference type="EC" id="5.6.2.4" evidence="10"/>
<proteinExistence type="inferred from homology"/>
<dbReference type="Pfam" id="PF00271">
    <property type="entry name" value="Helicase_C"/>
    <property type="match status" value="1"/>
</dbReference>
<dbReference type="Pfam" id="PF16124">
    <property type="entry name" value="RecQ_Zn_bind"/>
    <property type="match status" value="1"/>
</dbReference>
<dbReference type="InterPro" id="IPR011545">
    <property type="entry name" value="DEAD/DEAH_box_helicase_dom"/>
</dbReference>
<evidence type="ECO:0000256" key="3">
    <source>
        <dbReference type="ARBA" id="ARBA00022741"/>
    </source>
</evidence>
<evidence type="ECO:0000313" key="13">
    <source>
        <dbReference type="EMBL" id="SVA85031.1"/>
    </source>
</evidence>
<dbReference type="Gene3D" id="3.40.50.300">
    <property type="entry name" value="P-loop containing nucleotide triphosphate hydrolases"/>
    <property type="match status" value="2"/>
</dbReference>
<evidence type="ECO:0000256" key="8">
    <source>
        <dbReference type="ARBA" id="ARBA00023235"/>
    </source>
</evidence>
<dbReference type="InterPro" id="IPR014001">
    <property type="entry name" value="Helicase_ATP-bd"/>
</dbReference>
<dbReference type="PANTHER" id="PTHR13710:SF105">
    <property type="entry name" value="ATP-DEPENDENT DNA HELICASE Q1"/>
    <property type="match status" value="1"/>
</dbReference>
<keyword evidence="6" id="KW-0067">ATP-binding</keyword>
<evidence type="ECO:0000256" key="9">
    <source>
        <dbReference type="ARBA" id="ARBA00034617"/>
    </source>
</evidence>
<dbReference type="GO" id="GO:0006281">
    <property type="term" value="P:DNA repair"/>
    <property type="evidence" value="ECO:0007669"/>
    <property type="project" value="InterPro"/>
</dbReference>
<evidence type="ECO:0000256" key="1">
    <source>
        <dbReference type="ARBA" id="ARBA00005446"/>
    </source>
</evidence>
<accession>A0A381Z7V4</accession>
<comment type="catalytic activity">
    <reaction evidence="9">
        <text>Couples ATP hydrolysis with the unwinding of duplex DNA by translocating in the 3'-5' direction.</text>
        <dbReference type="EC" id="5.6.2.4"/>
    </reaction>
</comment>
<dbReference type="NCBIfam" id="TIGR00614">
    <property type="entry name" value="recQ_fam"/>
    <property type="match status" value="1"/>
</dbReference>
<dbReference type="InterPro" id="IPR036390">
    <property type="entry name" value="WH_DNA-bd_sf"/>
</dbReference>
<dbReference type="PANTHER" id="PTHR13710">
    <property type="entry name" value="DNA HELICASE RECQ FAMILY MEMBER"/>
    <property type="match status" value="1"/>
</dbReference>
<feature type="non-terminal residue" evidence="13">
    <location>
        <position position="1"/>
    </location>
</feature>
<organism evidence="13">
    <name type="scientific">marine metagenome</name>
    <dbReference type="NCBI Taxonomy" id="408172"/>
    <lineage>
        <taxon>unclassified sequences</taxon>
        <taxon>metagenomes</taxon>
        <taxon>ecological metagenomes</taxon>
    </lineage>
</organism>
<dbReference type="Gene3D" id="1.10.10.10">
    <property type="entry name" value="Winged helix-like DNA-binding domain superfamily/Winged helix DNA-binding domain"/>
    <property type="match status" value="1"/>
</dbReference>
<dbReference type="InterPro" id="IPR036388">
    <property type="entry name" value="WH-like_DNA-bd_sf"/>
</dbReference>
<keyword evidence="2" id="KW-0479">Metal-binding</keyword>
<keyword evidence="5" id="KW-0347">Helicase</keyword>
<dbReference type="GO" id="GO:0016787">
    <property type="term" value="F:hydrolase activity"/>
    <property type="evidence" value="ECO:0007669"/>
    <property type="project" value="UniProtKB-KW"/>
</dbReference>
<dbReference type="FunFam" id="3.40.50.300:FF:000296">
    <property type="entry name" value="ATP-dependent DNA helicase RecQ"/>
    <property type="match status" value="1"/>
</dbReference>
<dbReference type="PROSITE" id="PS51194">
    <property type="entry name" value="HELICASE_CTER"/>
    <property type="match status" value="1"/>
</dbReference>